<dbReference type="PANTHER" id="PTHR34220">
    <property type="entry name" value="SENSOR HISTIDINE KINASE YPDA"/>
    <property type="match status" value="1"/>
</dbReference>
<evidence type="ECO:0000259" key="3">
    <source>
        <dbReference type="Pfam" id="PF06580"/>
    </source>
</evidence>
<feature type="transmembrane region" description="Helical" evidence="2">
    <location>
        <begin position="119"/>
        <end position="145"/>
    </location>
</feature>
<evidence type="ECO:0000313" key="4">
    <source>
        <dbReference type="EMBL" id="MCG2615496.1"/>
    </source>
</evidence>
<keyword evidence="2" id="KW-0472">Membrane</keyword>
<comment type="caution">
    <text evidence="4">The sequence shown here is derived from an EMBL/GenBank/DDBJ whole genome shotgun (WGS) entry which is preliminary data.</text>
</comment>
<feature type="transmembrane region" description="Helical" evidence="2">
    <location>
        <begin position="46"/>
        <end position="66"/>
    </location>
</feature>
<dbReference type="Proteomes" id="UP001165367">
    <property type="component" value="Unassembled WGS sequence"/>
</dbReference>
<dbReference type="Gene3D" id="3.30.565.10">
    <property type="entry name" value="Histidine kinase-like ATPase, C-terminal domain"/>
    <property type="match status" value="1"/>
</dbReference>
<feature type="transmembrane region" description="Helical" evidence="2">
    <location>
        <begin position="78"/>
        <end position="99"/>
    </location>
</feature>
<keyword evidence="5" id="KW-1185">Reference proteome</keyword>
<keyword evidence="1" id="KW-0175">Coiled coil</keyword>
<dbReference type="GO" id="GO:0016301">
    <property type="term" value="F:kinase activity"/>
    <property type="evidence" value="ECO:0007669"/>
    <property type="project" value="UniProtKB-KW"/>
</dbReference>
<feature type="transmembrane region" description="Helical" evidence="2">
    <location>
        <begin position="12"/>
        <end position="34"/>
    </location>
</feature>
<feature type="domain" description="Signal transduction histidine kinase internal region" evidence="3">
    <location>
        <begin position="168"/>
        <end position="249"/>
    </location>
</feature>
<dbReference type="PANTHER" id="PTHR34220:SF7">
    <property type="entry name" value="SENSOR HISTIDINE KINASE YPDA"/>
    <property type="match status" value="1"/>
</dbReference>
<keyword evidence="4" id="KW-0808">Transferase</keyword>
<dbReference type="InterPro" id="IPR050640">
    <property type="entry name" value="Bact_2-comp_sensor_kinase"/>
</dbReference>
<accession>A0ABS9KT29</accession>
<organism evidence="4 5">
    <name type="scientific">Terrimonas ginsenosidimutans</name>
    <dbReference type="NCBI Taxonomy" id="2908004"/>
    <lineage>
        <taxon>Bacteria</taxon>
        <taxon>Pseudomonadati</taxon>
        <taxon>Bacteroidota</taxon>
        <taxon>Chitinophagia</taxon>
        <taxon>Chitinophagales</taxon>
        <taxon>Chitinophagaceae</taxon>
        <taxon>Terrimonas</taxon>
    </lineage>
</organism>
<protein>
    <submittedName>
        <fullName evidence="4">Histidine kinase</fullName>
    </submittedName>
</protein>
<name>A0ABS9KT29_9BACT</name>
<keyword evidence="4" id="KW-0418">Kinase</keyword>
<dbReference type="RefSeq" id="WP_237873318.1">
    <property type="nucleotide sequence ID" value="NZ_JAKLTR010000009.1"/>
</dbReference>
<evidence type="ECO:0000256" key="1">
    <source>
        <dbReference type="SAM" id="Coils"/>
    </source>
</evidence>
<reference evidence="4" key="1">
    <citation type="submission" date="2022-01" db="EMBL/GenBank/DDBJ databases">
        <authorList>
            <person name="Jo J.-H."/>
            <person name="Im W.-T."/>
        </authorList>
    </citation>
    <scope>NUCLEOTIDE SEQUENCE</scope>
    <source>
        <strain evidence="4">NA20</strain>
    </source>
</reference>
<feature type="coiled-coil region" evidence="1">
    <location>
        <begin position="144"/>
        <end position="176"/>
    </location>
</feature>
<sequence>MQTSRFKLYKLLLINLGIYLVFFIITIFVSSKIGKTDIKPFYLRKNYVIITVLGIAFHTFYLYYSMNRLYVLLVLRKRFLHFAGTLSIMALSYTAYLTLSDLLSNGFEEAMKQKLTPRVIILSYVISFVLFSAVTFFITYIVYLLDEKKQRAILEKQKTELEIEKAHANLNFLKAQINPHFLHNTLNYLYAKSIPYSAELSEGILTLSEIMRYALTDNLPKDGKALLKDEIEHVRNVIRINQLRFSNNLKVDLEVKGVINGARIIPFVLITIVENAFKHGDIKSNEHPVRFALELNNGSLHFYARNKKKTGPKEISTGIGLDNIKKRLELAYNNNYVLDIQDEQDFYTTRLSIYQL</sequence>
<gene>
    <name evidence="4" type="ORF">LZZ85_14445</name>
</gene>
<dbReference type="EMBL" id="JAKLTR010000009">
    <property type="protein sequence ID" value="MCG2615496.1"/>
    <property type="molecule type" value="Genomic_DNA"/>
</dbReference>
<proteinExistence type="predicted"/>
<dbReference type="InterPro" id="IPR010559">
    <property type="entry name" value="Sig_transdc_His_kin_internal"/>
</dbReference>
<dbReference type="InterPro" id="IPR036890">
    <property type="entry name" value="HATPase_C_sf"/>
</dbReference>
<keyword evidence="2" id="KW-0812">Transmembrane</keyword>
<evidence type="ECO:0000256" key="2">
    <source>
        <dbReference type="SAM" id="Phobius"/>
    </source>
</evidence>
<evidence type="ECO:0000313" key="5">
    <source>
        <dbReference type="Proteomes" id="UP001165367"/>
    </source>
</evidence>
<keyword evidence="2" id="KW-1133">Transmembrane helix</keyword>
<dbReference type="Pfam" id="PF06580">
    <property type="entry name" value="His_kinase"/>
    <property type="match status" value="1"/>
</dbReference>